<dbReference type="EMBL" id="KC978997">
    <property type="protein sequence ID" value="AHC72225.1"/>
    <property type="molecule type" value="Genomic_DNA"/>
</dbReference>
<name>V9TQF3_9VIRU</name>
<protein>
    <submittedName>
        <fullName evidence="1">U1 protein</fullName>
    </submittedName>
</protein>
<reference evidence="1" key="1">
    <citation type="journal article" date="2014" name="J. Gen. Virol.">
        <title>Genome diversity and evidence of recombination and reassortment in nanoviruses from Europe.</title>
        <authorList>
            <person name="Grigoras I."/>
            <person name="Ginzo A.I."/>
            <person name="Martin D.P."/>
            <person name="Varsani A."/>
            <person name="Romero J."/>
            <person name="Mammadov A.Ch."/>
            <person name="Huseynova I.M."/>
            <person name="Aliyev J.A."/>
            <person name="Kheyr-Pour A."/>
            <person name="Huss H."/>
            <person name="Ziebell H."/>
            <person name="Timchenko T."/>
            <person name="Vetten H.J."/>
            <person name="Gronenborn B."/>
        </authorList>
    </citation>
    <scope>NUCLEOTIDE SEQUENCE</scope>
    <source>
        <strain evidence="1">Ganja_15</strain>
    </source>
</reference>
<proteinExistence type="predicted"/>
<sequence>MPVVDYLLVDEATEELITFERKHKAVPCCEDDSQVINVKIEDISFDMEDRVLVKLKFRLCYKYRRLLDLTILGCRMKVHTILKNTSAASLKSVLQKRLNAICDGNHLMSIRIFFVNINQLINMCKWMISVEDVYPICTLYHIQNSDVINANMLFNDNY</sequence>
<gene>
    <name evidence="1" type="primary">U1</name>
</gene>
<accession>V9TQF3</accession>
<organism evidence="1">
    <name type="scientific">Faba bean necrotic stunt virus</name>
    <dbReference type="NCBI Taxonomy" id="283824"/>
    <lineage>
        <taxon>Viruses</taxon>
        <taxon>Monodnaviria</taxon>
        <taxon>Shotokuvirae</taxon>
        <taxon>Cressdnaviricota</taxon>
        <taxon>Arfiviricetes</taxon>
        <taxon>Mulpavirales</taxon>
        <taxon>Nanoviridae</taxon>
        <taxon>Nanovirus</taxon>
        <taxon>Nanovirus necropumiliviciae</taxon>
    </lineage>
</organism>
<evidence type="ECO:0000313" key="1">
    <source>
        <dbReference type="EMBL" id="AHC72225.1"/>
    </source>
</evidence>